<keyword evidence="4" id="KW-1185">Reference proteome</keyword>
<protein>
    <recommendedName>
        <fullName evidence="2">Aerotolerance regulator N-terminal domain-containing protein</fullName>
    </recommendedName>
</protein>
<feature type="transmembrane region" description="Helical" evidence="1">
    <location>
        <begin position="346"/>
        <end position="365"/>
    </location>
</feature>
<dbReference type="PANTHER" id="PTHR37464">
    <property type="entry name" value="BLL2463 PROTEIN"/>
    <property type="match status" value="1"/>
</dbReference>
<keyword evidence="1" id="KW-1133">Transmembrane helix</keyword>
<evidence type="ECO:0000313" key="3">
    <source>
        <dbReference type="EMBL" id="KAA6438487.1"/>
    </source>
</evidence>
<proteinExistence type="predicted"/>
<dbReference type="PANTHER" id="PTHR37464:SF1">
    <property type="entry name" value="BLL2463 PROTEIN"/>
    <property type="match status" value="1"/>
</dbReference>
<accession>A0A5M8QQG2</accession>
<dbReference type="NCBIfam" id="TIGR02226">
    <property type="entry name" value="two_anch"/>
    <property type="match status" value="1"/>
</dbReference>
<dbReference type="AlphaFoldDB" id="A0A5M8QQG2"/>
<reference evidence="3 4" key="1">
    <citation type="submission" date="2019-05" db="EMBL/GenBank/DDBJ databases">
        <authorList>
            <person name="Qu J.-H."/>
        </authorList>
    </citation>
    <scope>NUCLEOTIDE SEQUENCE [LARGE SCALE GENOMIC DNA]</scope>
    <source>
        <strain evidence="3 4">NS28</strain>
    </source>
</reference>
<evidence type="ECO:0000259" key="2">
    <source>
        <dbReference type="Pfam" id="PF07584"/>
    </source>
</evidence>
<dbReference type="RefSeq" id="WP_139013289.1">
    <property type="nucleotide sequence ID" value="NZ_VBSN01000049.1"/>
</dbReference>
<dbReference type="InterPro" id="IPR024163">
    <property type="entry name" value="Aerotolerance_reg_N"/>
</dbReference>
<dbReference type="EMBL" id="VBSN01000049">
    <property type="protein sequence ID" value="KAA6438487.1"/>
    <property type="molecule type" value="Genomic_DNA"/>
</dbReference>
<evidence type="ECO:0000313" key="4">
    <source>
        <dbReference type="Proteomes" id="UP000323994"/>
    </source>
</evidence>
<evidence type="ECO:0000256" key="1">
    <source>
        <dbReference type="SAM" id="Phobius"/>
    </source>
</evidence>
<name>A0A5M8QQG2_9BACT</name>
<organism evidence="3 4">
    <name type="scientific">Dyadobacter flavalbus</name>
    <dbReference type="NCBI Taxonomy" id="2579942"/>
    <lineage>
        <taxon>Bacteria</taxon>
        <taxon>Pseudomonadati</taxon>
        <taxon>Bacteroidota</taxon>
        <taxon>Cytophagia</taxon>
        <taxon>Cytophagales</taxon>
        <taxon>Spirosomataceae</taxon>
        <taxon>Dyadobacter</taxon>
    </lineage>
</organism>
<dbReference type="InterPro" id="IPR011933">
    <property type="entry name" value="Double_TM_dom"/>
</dbReference>
<keyword evidence="1" id="KW-0812">Transmembrane</keyword>
<dbReference type="Proteomes" id="UP000323994">
    <property type="component" value="Unassembled WGS sequence"/>
</dbReference>
<feature type="domain" description="Aerotolerance regulator N-terminal" evidence="2">
    <location>
        <begin position="1"/>
        <end position="76"/>
    </location>
</feature>
<comment type="caution">
    <text evidence="3">The sequence shown here is derived from an EMBL/GenBank/DDBJ whole genome shotgun (WGS) entry which is preliminary data.</text>
</comment>
<sequence length="375" mass="42968">MEFLNPDLLWGMLAVTVPVMIHFWYQKKGKTIAWAASQWLTEKTALQHRGLRLDEIPLLLIRCLLVMLLSMILSRPILNWMKSKPVQEQVHLVQSHEKVAGNFRFELENAMKKGEKVFWIAPATVEMKDINTVPQNSGGLLFLQQTINGLANKKADIHLYISDVQDFSQIPKIYIPDSFEIHSMTDSVRKPENPFSGLMEKTGKDKIHVLADYKNAGEQLTVQAGLLALMEVYKIPFTIDLKKQPETAYDWILMDKSVDEYNPKTLYVIPAENSTAHAATNVIMVPDSLRLSTSDIVRNGQLPEWLGNLMIAHFRLSKPDIKLSNKQLAAHFELAKPDKNREKSIFSQWIILFFVLSLLVERWIALRKTIRTNHA</sequence>
<dbReference type="Pfam" id="PF07584">
    <property type="entry name" value="BatA"/>
    <property type="match status" value="1"/>
</dbReference>
<gene>
    <name evidence="3" type="ORF">FEM33_17525</name>
</gene>
<keyword evidence="1" id="KW-0472">Membrane</keyword>
<dbReference type="OrthoDB" id="890881at2"/>